<evidence type="ECO:0000313" key="2">
    <source>
        <dbReference type="EMBL" id="MBD3364721.1"/>
    </source>
</evidence>
<evidence type="ECO:0000256" key="1">
    <source>
        <dbReference type="SAM" id="MobiDB-lite"/>
    </source>
</evidence>
<sequence length="971" mass="109481">MVEGSVEIKGYDGEWKVSWDTLILDEKPTDSLEVKVRYKTLTEYKPVSYYRPVYESKFSSPDSSEPSRLSPPVSGNRLDVHGSKTFSLAIDEGGSTDLDQGLTINASGDLAGVEVDANVTDEEASFKPEGTTRPIEDFDRIFIGLTGEDWALELGDIDFSHSVAGYGTIERRLAGVTGNATLNKIETYGAFGIDGTNREYIQLDIEDGKKGPYIIGDRYSDQPVIPGSERVYLNGILLERGITEDYTVDYLSGELTFNNTTPVDAYSKVEVYYTYSNTDYRTDNQMASLQAGPLVIVFYREGSSRSHLFHTWSAEQQEILDTARGTQVILPGARMVGEGKGSYVLEDDHYSWVGFGSGNYDISFRYTGVGDYALEPDSGFFRYIGPDSGNYSPELEVSLPDRQEAAAVNFEEDFGDFGISLAGLGSRSTPNLYNHRNQDFGHSHKTRLSYSSDKLGFEFRHRLQAEHTWIPADGAETGTRDVWNLDTLPQAFNEQVFNLTWEPQDSFYTRLEGRHLWADSNRLRAGASVNTRWLALGGSWLTDRQRAYLNIRPRIGKFSPRTGFTFERFAEGTRNFDPLIGLTCYLVEELSVDAHLSRRIDQIKNTDWQDTLYYDRLGSSIDWQAKKITAFAAAGIERLIPVETDSGWQAVYANFNASWNPNTRIRFTGNYDQHLSASRFQIVEYRPVEPGTGDYTRDPETGEYVPAEEGDYELVTRYEEGTALQVERYGNLGTDINLKSLRFWSAFSYRNSSDAGSASASVRITLFPNLNELSIITSPQYLWQRLPVWGGSQELARVWGMDADIRSRLHPDYILRLVGSYDNENRTRDAADLRSREEWSVELAPILDIWLKLEPTLGFGTITASEPYYYPELDRIDIRKVWIGTDSEKRIKDWRVIAGVLLTARQSNVAADALPYLISRDDPAGFHPSWSAGLQRTFDNGLSVKALYEGNLYHDVSALTTEFELSAGMYF</sequence>
<accession>A0A9D5QD62</accession>
<gene>
    <name evidence="2" type="ORF">GF359_05850</name>
</gene>
<comment type="caution">
    <text evidence="2">The sequence shown here is derived from an EMBL/GenBank/DDBJ whole genome shotgun (WGS) entry which is preliminary data.</text>
</comment>
<evidence type="ECO:0000313" key="3">
    <source>
        <dbReference type="Proteomes" id="UP000630660"/>
    </source>
</evidence>
<dbReference type="AlphaFoldDB" id="A0A9D5QD62"/>
<organism evidence="2 3">
    <name type="scientific">candidate division WOR-3 bacterium</name>
    <dbReference type="NCBI Taxonomy" id="2052148"/>
    <lineage>
        <taxon>Bacteria</taxon>
        <taxon>Bacteria division WOR-3</taxon>
    </lineage>
</organism>
<name>A0A9D5QD62_UNCW3</name>
<dbReference type="Proteomes" id="UP000630660">
    <property type="component" value="Unassembled WGS sequence"/>
</dbReference>
<protein>
    <submittedName>
        <fullName evidence="2">Uncharacterized protein</fullName>
    </submittedName>
</protein>
<feature type="compositionally biased region" description="Low complexity" evidence="1">
    <location>
        <begin position="56"/>
        <end position="72"/>
    </location>
</feature>
<feature type="region of interest" description="Disordered" evidence="1">
    <location>
        <begin position="56"/>
        <end position="77"/>
    </location>
</feature>
<reference evidence="2" key="1">
    <citation type="submission" date="2019-11" db="EMBL/GenBank/DDBJ databases">
        <title>Microbial mats filling the niche in hypersaline microbial mats.</title>
        <authorList>
            <person name="Wong H.L."/>
            <person name="Macleod F.I."/>
            <person name="White R.A. III"/>
            <person name="Burns B.P."/>
        </authorList>
    </citation>
    <scope>NUCLEOTIDE SEQUENCE</scope>
    <source>
        <strain evidence="2">Bin_327</strain>
    </source>
</reference>
<proteinExistence type="predicted"/>
<dbReference type="EMBL" id="WJKJ01000189">
    <property type="protein sequence ID" value="MBD3364721.1"/>
    <property type="molecule type" value="Genomic_DNA"/>
</dbReference>